<dbReference type="Pfam" id="PF01261">
    <property type="entry name" value="AP_endonuc_2"/>
    <property type="match status" value="1"/>
</dbReference>
<dbReference type="InterPro" id="IPR050312">
    <property type="entry name" value="IolE/XylAMocC-like"/>
</dbReference>
<dbReference type="SUPFAM" id="SSF51658">
    <property type="entry name" value="Xylose isomerase-like"/>
    <property type="match status" value="1"/>
</dbReference>
<dbReference type="PANTHER" id="PTHR12110">
    <property type="entry name" value="HYDROXYPYRUVATE ISOMERASE"/>
    <property type="match status" value="1"/>
</dbReference>
<feature type="domain" description="Xylose isomerase-like TIM barrel" evidence="1">
    <location>
        <begin position="35"/>
        <end position="325"/>
    </location>
</feature>
<dbReference type="OrthoDB" id="5360893at2759"/>
<proteinExistence type="predicted"/>
<comment type="caution">
    <text evidence="2">The sequence shown here is derived from an EMBL/GenBank/DDBJ whole genome shotgun (WGS) entry which is preliminary data.</text>
</comment>
<sequence length="350" mass="39908">MISVIPSNTPVTDLPLAICSMSLGRAWVHDLEGKLDAAGQAGYHGIEMYWEDLVYAAKRFDPLATETSHDAILKAAAWSKEICERNNLEVLVVQPLMNYEGTQDELTHAKHIVKLRLMFKVAKILDTDLIQIPSQMLSEGTTGDFDSIVADMKEVAIMGLQQNPPIRFVYEAMAWGAHIDTWEDIWRVVEAVDLPNFGILLDTFQIIGRVWGDPTSRNMKVVNADKAMAESLERMRRTPGLTEKIFYIQLSDVETLREPLSRSHPAWKDDMPPRMQWSRNYRTFPCEEGNCLKPLTETVRTWFHDLGWRGWVSMEVFNKSMELPGAEVPAVHAQRGTKSWHKLLQELESI</sequence>
<dbReference type="InterPro" id="IPR013022">
    <property type="entry name" value="Xyl_isomerase-like_TIM-brl"/>
</dbReference>
<dbReference type="PANTHER" id="PTHR12110:SF21">
    <property type="entry name" value="XYLOSE ISOMERASE-LIKE TIM BARREL DOMAIN-CONTAINING PROTEIN"/>
    <property type="match status" value="1"/>
</dbReference>
<dbReference type="Gene3D" id="3.20.20.150">
    <property type="entry name" value="Divalent-metal-dependent TIM barrel enzymes"/>
    <property type="match status" value="1"/>
</dbReference>
<dbReference type="EMBL" id="BLZA01000011">
    <property type="protein sequence ID" value="GHJ85411.1"/>
    <property type="molecule type" value="Genomic_DNA"/>
</dbReference>
<reference evidence="2" key="1">
    <citation type="submission" date="2020-07" db="EMBL/GenBank/DDBJ databases">
        <title>Draft Genome Sequence of a Deep-Sea Yeast, Naganishia (Cryptococcus) liquefaciens strain N6.</title>
        <authorList>
            <person name="Han Y.W."/>
            <person name="Kajitani R."/>
            <person name="Morimoto H."/>
            <person name="Parhat M."/>
            <person name="Tsubouchi H."/>
            <person name="Bakenova O."/>
            <person name="Ogata M."/>
            <person name="Argunhan B."/>
            <person name="Aoki R."/>
            <person name="Kajiwara S."/>
            <person name="Itoh T."/>
            <person name="Iwasaki H."/>
        </authorList>
    </citation>
    <scope>NUCLEOTIDE SEQUENCE</scope>
    <source>
        <strain evidence="2">N6</strain>
    </source>
</reference>
<protein>
    <recommendedName>
        <fullName evidence="1">Xylose isomerase-like TIM barrel domain-containing protein</fullName>
    </recommendedName>
</protein>
<dbReference type="Proteomes" id="UP000620104">
    <property type="component" value="Unassembled WGS sequence"/>
</dbReference>
<keyword evidence="3" id="KW-1185">Reference proteome</keyword>
<dbReference type="AlphaFoldDB" id="A0A8H3TQA3"/>
<name>A0A8H3TQA3_9TREE</name>
<evidence type="ECO:0000313" key="3">
    <source>
        <dbReference type="Proteomes" id="UP000620104"/>
    </source>
</evidence>
<organism evidence="2 3">
    <name type="scientific">Naganishia liquefaciens</name>
    <dbReference type="NCBI Taxonomy" id="104408"/>
    <lineage>
        <taxon>Eukaryota</taxon>
        <taxon>Fungi</taxon>
        <taxon>Dikarya</taxon>
        <taxon>Basidiomycota</taxon>
        <taxon>Agaricomycotina</taxon>
        <taxon>Tremellomycetes</taxon>
        <taxon>Filobasidiales</taxon>
        <taxon>Filobasidiaceae</taxon>
        <taxon>Naganishia</taxon>
    </lineage>
</organism>
<evidence type="ECO:0000313" key="2">
    <source>
        <dbReference type="EMBL" id="GHJ85411.1"/>
    </source>
</evidence>
<accession>A0A8H3TQA3</accession>
<dbReference type="InterPro" id="IPR036237">
    <property type="entry name" value="Xyl_isomerase-like_sf"/>
</dbReference>
<gene>
    <name evidence="2" type="ORF">NliqN6_1813</name>
</gene>
<evidence type="ECO:0000259" key="1">
    <source>
        <dbReference type="Pfam" id="PF01261"/>
    </source>
</evidence>